<dbReference type="InParanoid" id="T1G3R1"/>
<evidence type="ECO:0000313" key="10">
    <source>
        <dbReference type="EnsemblMetazoa" id="HelroP79617"/>
    </source>
</evidence>
<evidence type="ECO:0000256" key="8">
    <source>
        <dbReference type="ARBA" id="ARBA00023277"/>
    </source>
</evidence>
<comment type="cofactor">
    <cofactor evidence="1">
        <name>Mg(2+)</name>
        <dbReference type="ChEBI" id="CHEBI:18420"/>
    </cofactor>
</comment>
<accession>T1G3R1</accession>
<comment type="function">
    <text evidence="2">Probably catalyzes the deacetylation of acetylated carbohydrates an important step in the degradation of oligosaccharides.</text>
</comment>
<dbReference type="EMBL" id="KB096551">
    <property type="protein sequence ID" value="ESO03991.1"/>
    <property type="molecule type" value="Genomic_DNA"/>
</dbReference>
<dbReference type="CTD" id="20215709"/>
<evidence type="ECO:0000313" key="9">
    <source>
        <dbReference type="EMBL" id="ESO03991.1"/>
    </source>
</evidence>
<comment type="similarity">
    <text evidence="3">Belongs to the YdjC deacetylase family.</text>
</comment>
<dbReference type="HOGENOM" id="CLU_064244_1_0_1"/>
<dbReference type="eggNOG" id="ENOG502RYFJ">
    <property type="taxonomic scope" value="Eukaryota"/>
</dbReference>
<dbReference type="EnsemblMetazoa" id="HelroT79617">
    <property type="protein sequence ID" value="HelroP79617"/>
    <property type="gene ID" value="HelroG79617"/>
</dbReference>
<dbReference type="InterPro" id="IPR011330">
    <property type="entry name" value="Glyco_hydro/deAcase_b/a-brl"/>
</dbReference>
<dbReference type="Gene3D" id="3.20.20.370">
    <property type="entry name" value="Glycoside hydrolase/deacetylase"/>
    <property type="match status" value="1"/>
</dbReference>
<sequence>MLNLIITADDYGYNSERNLGIKYCLENGAVSRTSAMVNGLACLSGRDILNNLPKKATVGLHLNLTEGRPLQCHSSLRQYGFFSSKQSLTMLLDDDDVIKKSEVKSEIILQINKFKELFGLYPPYVDGHHHVHVFPGIVRDVLASVMSELNIREVRMPHDGTFDEARDDATLNETADGSLRDFLMSVNTEAEKAKSVYKHHSIKFSDHFFGLSTMGLMMTEDKIKNILLKMRSEATNSKTPNKITTCELMAHPGYPCTDPTRGGCGEGADQFAQSTDRLHELNVLNSTSLKQFYRDNNIHLISLVSS</sequence>
<evidence type="ECO:0000256" key="6">
    <source>
        <dbReference type="ARBA" id="ARBA00022801"/>
    </source>
</evidence>
<dbReference type="AlphaFoldDB" id="T1G3R1"/>
<dbReference type="GO" id="GO:0005975">
    <property type="term" value="P:carbohydrate metabolic process"/>
    <property type="evidence" value="ECO:0007669"/>
    <property type="project" value="InterPro"/>
</dbReference>
<evidence type="ECO:0000256" key="1">
    <source>
        <dbReference type="ARBA" id="ARBA00001946"/>
    </source>
</evidence>
<dbReference type="PANTHER" id="PTHR31609:SF1">
    <property type="entry name" value="CARBOHYDRATE DEACETYLASE"/>
    <property type="match status" value="1"/>
</dbReference>
<reference evidence="11" key="1">
    <citation type="submission" date="2012-12" db="EMBL/GenBank/DDBJ databases">
        <authorList>
            <person name="Hellsten U."/>
            <person name="Grimwood J."/>
            <person name="Chapman J.A."/>
            <person name="Shapiro H."/>
            <person name="Aerts A."/>
            <person name="Otillar R.P."/>
            <person name="Terry A.Y."/>
            <person name="Boore J.L."/>
            <person name="Simakov O."/>
            <person name="Marletaz F."/>
            <person name="Cho S.-J."/>
            <person name="Edsinger-Gonzales E."/>
            <person name="Havlak P."/>
            <person name="Kuo D.-H."/>
            <person name="Larsson T."/>
            <person name="Lv J."/>
            <person name="Arendt D."/>
            <person name="Savage R."/>
            <person name="Osoegawa K."/>
            <person name="de Jong P."/>
            <person name="Lindberg D.R."/>
            <person name="Seaver E.C."/>
            <person name="Weisblat D.A."/>
            <person name="Putnam N.H."/>
            <person name="Grigoriev I.V."/>
            <person name="Rokhsar D.S."/>
        </authorList>
    </citation>
    <scope>NUCLEOTIDE SEQUENCE</scope>
</reference>
<dbReference type="Proteomes" id="UP000015101">
    <property type="component" value="Unassembled WGS sequence"/>
</dbReference>
<dbReference type="GeneID" id="20215709"/>
<keyword evidence="8" id="KW-0119">Carbohydrate metabolism</keyword>
<keyword evidence="7" id="KW-0460">Magnesium</keyword>
<dbReference type="FunFam" id="3.20.20.370:FF:000015">
    <property type="entry name" value="Carbohydrate deacetylase"/>
    <property type="match status" value="1"/>
</dbReference>
<dbReference type="SUPFAM" id="SSF88713">
    <property type="entry name" value="Glycoside hydrolase/deacetylase"/>
    <property type="match status" value="1"/>
</dbReference>
<organism evidence="10 11">
    <name type="scientific">Helobdella robusta</name>
    <name type="common">Californian leech</name>
    <dbReference type="NCBI Taxonomy" id="6412"/>
    <lineage>
        <taxon>Eukaryota</taxon>
        <taxon>Metazoa</taxon>
        <taxon>Spiralia</taxon>
        <taxon>Lophotrochozoa</taxon>
        <taxon>Annelida</taxon>
        <taxon>Clitellata</taxon>
        <taxon>Hirudinea</taxon>
        <taxon>Rhynchobdellida</taxon>
        <taxon>Glossiphoniidae</taxon>
        <taxon>Helobdella</taxon>
    </lineage>
</organism>
<evidence type="ECO:0000256" key="3">
    <source>
        <dbReference type="ARBA" id="ARBA00008843"/>
    </source>
</evidence>
<gene>
    <name evidence="10" type="primary">20215709</name>
    <name evidence="9" type="ORF">HELRODRAFT_79617</name>
</gene>
<dbReference type="GO" id="GO:0046872">
    <property type="term" value="F:metal ion binding"/>
    <property type="evidence" value="ECO:0007669"/>
    <property type="project" value="UniProtKB-KW"/>
</dbReference>
<keyword evidence="6" id="KW-0378">Hydrolase</keyword>
<dbReference type="OrthoDB" id="8908051at2759"/>
<evidence type="ECO:0000256" key="5">
    <source>
        <dbReference type="ARBA" id="ARBA00022723"/>
    </source>
</evidence>
<keyword evidence="11" id="KW-1185">Reference proteome</keyword>
<reference evidence="10" key="3">
    <citation type="submission" date="2015-06" db="UniProtKB">
        <authorList>
            <consortium name="EnsemblMetazoa"/>
        </authorList>
    </citation>
    <scope>IDENTIFICATION</scope>
</reference>
<protein>
    <recommendedName>
        <fullName evidence="4">Carbohydrate deacetylase</fullName>
    </recommendedName>
</protein>
<dbReference type="OMA" id="GLHNCDW"/>
<dbReference type="PANTHER" id="PTHR31609">
    <property type="entry name" value="YDJC DEACETYLASE FAMILY MEMBER"/>
    <property type="match status" value="1"/>
</dbReference>
<dbReference type="RefSeq" id="XP_009017927.1">
    <property type="nucleotide sequence ID" value="XM_009019679.1"/>
</dbReference>
<evidence type="ECO:0000313" key="11">
    <source>
        <dbReference type="Proteomes" id="UP000015101"/>
    </source>
</evidence>
<proteinExistence type="inferred from homology"/>
<dbReference type="EMBL" id="AMQM01004432">
    <property type="status" value="NOT_ANNOTATED_CDS"/>
    <property type="molecule type" value="Genomic_DNA"/>
</dbReference>
<evidence type="ECO:0000256" key="2">
    <source>
        <dbReference type="ARBA" id="ARBA00003451"/>
    </source>
</evidence>
<evidence type="ECO:0000256" key="4">
    <source>
        <dbReference type="ARBA" id="ARBA00018477"/>
    </source>
</evidence>
<dbReference type="KEGG" id="hro:HELRODRAFT_79617"/>
<dbReference type="GO" id="GO:0019213">
    <property type="term" value="F:deacetylase activity"/>
    <property type="evidence" value="ECO:0000318"/>
    <property type="project" value="GO_Central"/>
</dbReference>
<evidence type="ECO:0000256" key="7">
    <source>
        <dbReference type="ARBA" id="ARBA00022842"/>
    </source>
</evidence>
<dbReference type="GO" id="GO:0016787">
    <property type="term" value="F:hydrolase activity"/>
    <property type="evidence" value="ECO:0007669"/>
    <property type="project" value="UniProtKB-KW"/>
</dbReference>
<dbReference type="Pfam" id="PF04794">
    <property type="entry name" value="YdjC"/>
    <property type="match status" value="1"/>
</dbReference>
<name>T1G3R1_HELRO</name>
<reference evidence="9 11" key="2">
    <citation type="journal article" date="2013" name="Nature">
        <title>Insights into bilaterian evolution from three spiralian genomes.</title>
        <authorList>
            <person name="Simakov O."/>
            <person name="Marletaz F."/>
            <person name="Cho S.J."/>
            <person name="Edsinger-Gonzales E."/>
            <person name="Havlak P."/>
            <person name="Hellsten U."/>
            <person name="Kuo D.H."/>
            <person name="Larsson T."/>
            <person name="Lv J."/>
            <person name="Arendt D."/>
            <person name="Savage R."/>
            <person name="Osoegawa K."/>
            <person name="de Jong P."/>
            <person name="Grimwood J."/>
            <person name="Chapman J.A."/>
            <person name="Shapiro H."/>
            <person name="Aerts A."/>
            <person name="Otillar R.P."/>
            <person name="Terry A.Y."/>
            <person name="Boore J.L."/>
            <person name="Grigoriev I.V."/>
            <person name="Lindberg D.R."/>
            <person name="Seaver E.C."/>
            <person name="Weisblat D.A."/>
            <person name="Putnam N.H."/>
            <person name="Rokhsar D.S."/>
        </authorList>
    </citation>
    <scope>NUCLEOTIDE SEQUENCE</scope>
</reference>
<keyword evidence="5" id="KW-0479">Metal-binding</keyword>
<dbReference type="InterPro" id="IPR006879">
    <property type="entry name" value="YdjC-like"/>
</dbReference>